<gene>
    <name evidence="5" type="ORF">JOC77_002810</name>
</gene>
<accession>A0ABS2QK88</accession>
<evidence type="ECO:0000256" key="3">
    <source>
        <dbReference type="ARBA" id="ARBA00023163"/>
    </source>
</evidence>
<dbReference type="InterPro" id="IPR036390">
    <property type="entry name" value="WH_DNA-bd_sf"/>
</dbReference>
<dbReference type="InterPro" id="IPR012318">
    <property type="entry name" value="HTH_CRP"/>
</dbReference>
<keyword evidence="6" id="KW-1185">Reference proteome</keyword>
<sequence length="194" mass="22822">MQLDKLVQFHKALADANRIKILVLLSTGPKNGQELAQHLGLTPPTVTHHLTKLREVNLVTDRREKNHIYFYLKESVLKHYSDSITATIIRKGEPEEMEIKPVSSHEEIVKNFFTKEGKLKNLPSQRKKKLMVLYHLAKGIEHGKKYSEKDINEFIKKFHLDYATIRREFIINGIMYRENGIYELNPKEMWKEIK</sequence>
<dbReference type="PANTHER" id="PTHR33154">
    <property type="entry name" value="TRANSCRIPTIONAL REGULATOR, ARSR FAMILY"/>
    <property type="match status" value="1"/>
</dbReference>
<dbReference type="Proteomes" id="UP000823486">
    <property type="component" value="Unassembled WGS sequence"/>
</dbReference>
<evidence type="ECO:0000313" key="5">
    <source>
        <dbReference type="EMBL" id="MBM7693370.1"/>
    </source>
</evidence>
<dbReference type="Gene3D" id="1.10.10.10">
    <property type="entry name" value="Winged helix-like DNA-binding domain superfamily/Winged helix DNA-binding domain"/>
    <property type="match status" value="1"/>
</dbReference>
<dbReference type="InterPro" id="IPR051081">
    <property type="entry name" value="HTH_MetalResp_TranReg"/>
</dbReference>
<proteinExistence type="predicted"/>
<dbReference type="SUPFAM" id="SSF46785">
    <property type="entry name" value="Winged helix' DNA-binding domain"/>
    <property type="match status" value="1"/>
</dbReference>
<protein>
    <recommendedName>
        <fullName evidence="4">HTH arsR-type domain-containing protein</fullName>
    </recommendedName>
</protein>
<dbReference type="InterPro" id="IPR018656">
    <property type="entry name" value="DUF2087"/>
</dbReference>
<dbReference type="PRINTS" id="PR00778">
    <property type="entry name" value="HTHARSR"/>
</dbReference>
<dbReference type="CDD" id="cd00090">
    <property type="entry name" value="HTH_ARSR"/>
    <property type="match status" value="1"/>
</dbReference>
<dbReference type="RefSeq" id="WP_204544070.1">
    <property type="nucleotide sequence ID" value="NZ_JAFBFI010000012.1"/>
</dbReference>
<dbReference type="InterPro" id="IPR001845">
    <property type="entry name" value="HTH_ArsR_DNA-bd_dom"/>
</dbReference>
<keyword evidence="2" id="KW-0238">DNA-binding</keyword>
<dbReference type="PROSITE" id="PS50987">
    <property type="entry name" value="HTH_ARSR_2"/>
    <property type="match status" value="1"/>
</dbReference>
<name>A0ABS2QK88_9BACI</name>
<dbReference type="SMART" id="SM00418">
    <property type="entry name" value="HTH_ARSR"/>
    <property type="match status" value="1"/>
</dbReference>
<evidence type="ECO:0000256" key="2">
    <source>
        <dbReference type="ARBA" id="ARBA00023125"/>
    </source>
</evidence>
<feature type="domain" description="HTH arsR-type" evidence="4">
    <location>
        <begin position="1"/>
        <end position="95"/>
    </location>
</feature>
<organism evidence="5 6">
    <name type="scientific">Peribacillus deserti</name>
    <dbReference type="NCBI Taxonomy" id="673318"/>
    <lineage>
        <taxon>Bacteria</taxon>
        <taxon>Bacillati</taxon>
        <taxon>Bacillota</taxon>
        <taxon>Bacilli</taxon>
        <taxon>Bacillales</taxon>
        <taxon>Bacillaceae</taxon>
        <taxon>Peribacillus</taxon>
    </lineage>
</organism>
<evidence type="ECO:0000256" key="1">
    <source>
        <dbReference type="ARBA" id="ARBA00023015"/>
    </source>
</evidence>
<dbReference type="Pfam" id="PF01022">
    <property type="entry name" value="HTH_5"/>
    <property type="match status" value="1"/>
</dbReference>
<dbReference type="PANTHER" id="PTHR33154:SF18">
    <property type="entry name" value="ARSENICAL RESISTANCE OPERON REPRESSOR"/>
    <property type="match status" value="1"/>
</dbReference>
<keyword evidence="3" id="KW-0804">Transcription</keyword>
<evidence type="ECO:0000259" key="4">
    <source>
        <dbReference type="PROSITE" id="PS50987"/>
    </source>
</evidence>
<comment type="caution">
    <text evidence="5">The sequence shown here is derived from an EMBL/GenBank/DDBJ whole genome shotgun (WGS) entry which is preliminary data.</text>
</comment>
<dbReference type="Pfam" id="PF09860">
    <property type="entry name" value="DUF2087"/>
    <property type="match status" value="1"/>
</dbReference>
<dbReference type="SMART" id="SM00419">
    <property type="entry name" value="HTH_CRP"/>
    <property type="match status" value="1"/>
</dbReference>
<keyword evidence="1" id="KW-0805">Transcription regulation</keyword>
<dbReference type="InterPro" id="IPR011991">
    <property type="entry name" value="ArsR-like_HTH"/>
</dbReference>
<evidence type="ECO:0000313" key="6">
    <source>
        <dbReference type="Proteomes" id="UP000823486"/>
    </source>
</evidence>
<dbReference type="NCBIfam" id="NF033788">
    <property type="entry name" value="HTH_metalloreg"/>
    <property type="match status" value="1"/>
</dbReference>
<dbReference type="InterPro" id="IPR036388">
    <property type="entry name" value="WH-like_DNA-bd_sf"/>
</dbReference>
<reference evidence="5 6" key="1">
    <citation type="submission" date="2021-01" db="EMBL/GenBank/DDBJ databases">
        <title>Genomic Encyclopedia of Type Strains, Phase IV (KMG-IV): sequencing the most valuable type-strain genomes for metagenomic binning, comparative biology and taxonomic classification.</title>
        <authorList>
            <person name="Goeker M."/>
        </authorList>
    </citation>
    <scope>NUCLEOTIDE SEQUENCE [LARGE SCALE GENOMIC DNA]</scope>
    <source>
        <strain evidence="5 6">DSM 105482</strain>
    </source>
</reference>
<dbReference type="EMBL" id="JAFBFI010000012">
    <property type="protein sequence ID" value="MBM7693370.1"/>
    <property type="molecule type" value="Genomic_DNA"/>
</dbReference>